<name>A0A067MLK2_BOTB1</name>
<dbReference type="CDD" id="cd04301">
    <property type="entry name" value="NAT_SF"/>
    <property type="match status" value="1"/>
</dbReference>
<evidence type="ECO:0008006" key="3">
    <source>
        <dbReference type="Google" id="ProtNLM"/>
    </source>
</evidence>
<dbReference type="SUPFAM" id="SSF55729">
    <property type="entry name" value="Acyl-CoA N-acyltransferases (Nat)"/>
    <property type="match status" value="1"/>
</dbReference>
<dbReference type="InterPro" id="IPR016181">
    <property type="entry name" value="Acyl_CoA_acyltransferase"/>
</dbReference>
<organism evidence="1 2">
    <name type="scientific">Botryobasidium botryosum (strain FD-172 SS1)</name>
    <dbReference type="NCBI Taxonomy" id="930990"/>
    <lineage>
        <taxon>Eukaryota</taxon>
        <taxon>Fungi</taxon>
        <taxon>Dikarya</taxon>
        <taxon>Basidiomycota</taxon>
        <taxon>Agaricomycotina</taxon>
        <taxon>Agaricomycetes</taxon>
        <taxon>Cantharellales</taxon>
        <taxon>Botryobasidiaceae</taxon>
        <taxon>Botryobasidium</taxon>
    </lineage>
</organism>
<gene>
    <name evidence="1" type="ORF">BOTBODRAFT_30558</name>
</gene>
<reference evidence="2" key="1">
    <citation type="journal article" date="2014" name="Proc. Natl. Acad. Sci. U.S.A.">
        <title>Extensive sampling of basidiomycete genomes demonstrates inadequacy of the white-rot/brown-rot paradigm for wood decay fungi.</title>
        <authorList>
            <person name="Riley R."/>
            <person name="Salamov A.A."/>
            <person name="Brown D.W."/>
            <person name="Nagy L.G."/>
            <person name="Floudas D."/>
            <person name="Held B.W."/>
            <person name="Levasseur A."/>
            <person name="Lombard V."/>
            <person name="Morin E."/>
            <person name="Otillar R."/>
            <person name="Lindquist E.A."/>
            <person name="Sun H."/>
            <person name="LaButti K.M."/>
            <person name="Schmutz J."/>
            <person name="Jabbour D."/>
            <person name="Luo H."/>
            <person name="Baker S.E."/>
            <person name="Pisabarro A.G."/>
            <person name="Walton J.D."/>
            <person name="Blanchette R.A."/>
            <person name="Henrissat B."/>
            <person name="Martin F."/>
            <person name="Cullen D."/>
            <person name="Hibbett D.S."/>
            <person name="Grigoriev I.V."/>
        </authorList>
    </citation>
    <scope>NUCLEOTIDE SEQUENCE [LARGE SCALE GENOMIC DNA]</scope>
    <source>
        <strain evidence="2">FD-172 SS1</strain>
    </source>
</reference>
<keyword evidence="2" id="KW-1185">Reference proteome</keyword>
<dbReference type="Proteomes" id="UP000027195">
    <property type="component" value="Unassembled WGS sequence"/>
</dbReference>
<dbReference type="OrthoDB" id="2821191at2759"/>
<dbReference type="InParanoid" id="A0A067MLK2"/>
<proteinExistence type="predicted"/>
<accession>A0A067MLK2</accession>
<dbReference type="AlphaFoldDB" id="A0A067MLK2"/>
<evidence type="ECO:0000313" key="1">
    <source>
        <dbReference type="EMBL" id="KDQ16638.1"/>
    </source>
</evidence>
<sequence>MRTALAERDPEHLRHIVAVKNCDSDSGSHFDNNDGTKKPENRHKVLGYMAIATWYPSYFPKSPVSQLYIASIGSIPGAHVGSALINYARGLAREWGLQVIRLECAGGGKLEALYARQGFRRATAEEAEGYQAEQQLMILPVDGDSSPE</sequence>
<protein>
    <recommendedName>
        <fullName evidence="3">N-acetyltransferase domain-containing protein</fullName>
    </recommendedName>
</protein>
<dbReference type="Gene3D" id="3.40.630.30">
    <property type="match status" value="1"/>
</dbReference>
<dbReference type="EMBL" id="KL198026">
    <property type="protein sequence ID" value="KDQ16638.1"/>
    <property type="molecule type" value="Genomic_DNA"/>
</dbReference>
<evidence type="ECO:0000313" key="2">
    <source>
        <dbReference type="Proteomes" id="UP000027195"/>
    </source>
</evidence>
<dbReference type="HOGENOM" id="CLU_1758513_0_0_1"/>